<dbReference type="RefSeq" id="XP_014506606.1">
    <property type="nucleotide sequence ID" value="XM_014651120.1"/>
</dbReference>
<dbReference type="AlphaFoldDB" id="A0A1S3UKP7"/>
<evidence type="ECO:0000256" key="1">
    <source>
        <dbReference type="SAM" id="MobiDB-lite"/>
    </source>
</evidence>
<evidence type="ECO:0000313" key="3">
    <source>
        <dbReference type="RefSeq" id="XP_014506606.1"/>
    </source>
</evidence>
<organism evidence="2 3">
    <name type="scientific">Vigna radiata var. radiata</name>
    <name type="common">Mung bean</name>
    <name type="synonym">Phaseolus aureus</name>
    <dbReference type="NCBI Taxonomy" id="3916"/>
    <lineage>
        <taxon>Eukaryota</taxon>
        <taxon>Viridiplantae</taxon>
        <taxon>Streptophyta</taxon>
        <taxon>Embryophyta</taxon>
        <taxon>Tracheophyta</taxon>
        <taxon>Spermatophyta</taxon>
        <taxon>Magnoliopsida</taxon>
        <taxon>eudicotyledons</taxon>
        <taxon>Gunneridae</taxon>
        <taxon>Pentapetalae</taxon>
        <taxon>rosids</taxon>
        <taxon>fabids</taxon>
        <taxon>Fabales</taxon>
        <taxon>Fabaceae</taxon>
        <taxon>Papilionoideae</taxon>
        <taxon>50 kb inversion clade</taxon>
        <taxon>NPAAA clade</taxon>
        <taxon>indigoferoid/millettioid clade</taxon>
        <taxon>Phaseoleae</taxon>
        <taxon>Vigna</taxon>
    </lineage>
</organism>
<dbReference type="OrthoDB" id="1749541at2759"/>
<name>A0A1S3UKP7_VIGRR</name>
<feature type="region of interest" description="Disordered" evidence="1">
    <location>
        <begin position="117"/>
        <end position="153"/>
    </location>
</feature>
<feature type="compositionally biased region" description="Basic and acidic residues" evidence="1">
    <location>
        <begin position="130"/>
        <end position="153"/>
    </location>
</feature>
<protein>
    <submittedName>
        <fullName evidence="3">Uncharacterized protein LOC106766390</fullName>
    </submittedName>
</protein>
<accession>A0A1S3UKP7</accession>
<dbReference type="KEGG" id="vra:106766390"/>
<reference evidence="2" key="1">
    <citation type="journal article" date="2014" name="Nat. Commun.">
        <title>Genome sequence of mungbean and insights into evolution within Vigna species.</title>
        <authorList>
            <person name="Kang Y.J."/>
            <person name="Kim S.K."/>
            <person name="Kim M.Y."/>
            <person name="Lestari P."/>
            <person name="Kim K.H."/>
            <person name="Ha B.K."/>
            <person name="Jun T.H."/>
            <person name="Hwang W.J."/>
            <person name="Lee T."/>
            <person name="Lee J."/>
            <person name="Shim S."/>
            <person name="Yoon M.Y."/>
            <person name="Jang Y.E."/>
            <person name="Han K.S."/>
            <person name="Taeprayoon P."/>
            <person name="Yoon N."/>
            <person name="Somta P."/>
            <person name="Tanya P."/>
            <person name="Kim K.S."/>
            <person name="Gwag J.G."/>
            <person name="Moon J.K."/>
            <person name="Lee Y.H."/>
            <person name="Park B.S."/>
            <person name="Bombarely A."/>
            <person name="Doyle J.J."/>
            <person name="Jackson S.A."/>
            <person name="Schafleitner R."/>
            <person name="Srinives P."/>
            <person name="Varshney R.K."/>
            <person name="Lee S.H."/>
        </authorList>
    </citation>
    <scope>NUCLEOTIDE SEQUENCE [LARGE SCALE GENOMIC DNA]</scope>
    <source>
        <strain evidence="2">cv. VC1973A</strain>
    </source>
</reference>
<keyword evidence="2" id="KW-1185">Reference proteome</keyword>
<dbReference type="PANTHER" id="PTHR33223:SF10">
    <property type="entry name" value="AMINOTRANSFERASE-LIKE PLANT MOBILE DOMAIN-CONTAINING PROTEIN"/>
    <property type="match status" value="1"/>
</dbReference>
<evidence type="ECO:0000313" key="2">
    <source>
        <dbReference type="Proteomes" id="UP000087766"/>
    </source>
</evidence>
<dbReference type="GeneID" id="106766390"/>
<sequence length="153" mass="17799">MPEKPTPNLEKYDGSTDPDNHLRIFTNAMAFYTNNDSVICRAFSLSLRGETLEWYSKLPSNMIDCFATVEILFRRQYASNRRQEMTLAELLYAKPPKSMEELEENIAEFIRIVDMKNSRKKQQQEVPTNESKKEAKRSSNSGKSERLPRKELA</sequence>
<proteinExistence type="predicted"/>
<reference evidence="3" key="2">
    <citation type="submission" date="2025-08" db="UniProtKB">
        <authorList>
            <consortium name="RefSeq"/>
        </authorList>
    </citation>
    <scope>IDENTIFICATION</scope>
    <source>
        <tissue evidence="3">Leaf</tissue>
    </source>
</reference>
<dbReference type="PANTHER" id="PTHR33223">
    <property type="entry name" value="CCHC-TYPE DOMAIN-CONTAINING PROTEIN"/>
    <property type="match status" value="1"/>
</dbReference>
<dbReference type="Proteomes" id="UP000087766">
    <property type="component" value="Chromosome 7"/>
</dbReference>
<gene>
    <name evidence="3" type="primary">LOC106766390</name>
</gene>